<dbReference type="Proteomes" id="UP000320679">
    <property type="component" value="Unassembled WGS sequence"/>
</dbReference>
<evidence type="ECO:0000313" key="1">
    <source>
        <dbReference type="EMBL" id="TET46794.1"/>
    </source>
</evidence>
<dbReference type="EMBL" id="SOJK01000114">
    <property type="protein sequence ID" value="TET46794.1"/>
    <property type="molecule type" value="Genomic_DNA"/>
</dbReference>
<comment type="caution">
    <text evidence="1">The sequence shown here is derived from an EMBL/GenBank/DDBJ whole genome shotgun (WGS) entry which is preliminary data.</text>
</comment>
<gene>
    <name evidence="1" type="ORF">E3J59_02740</name>
</gene>
<protein>
    <recommendedName>
        <fullName evidence="3">LysM domain-containing protein</fullName>
    </recommendedName>
</protein>
<name>A0A523UW70_UNCAE</name>
<reference evidence="1 2" key="1">
    <citation type="submission" date="2019-03" db="EMBL/GenBank/DDBJ databases">
        <title>Metabolic potential of uncultured bacteria and archaea associated with petroleum seepage in deep-sea sediments.</title>
        <authorList>
            <person name="Dong X."/>
            <person name="Hubert C."/>
        </authorList>
    </citation>
    <scope>NUCLEOTIDE SEQUENCE [LARGE SCALE GENOMIC DNA]</scope>
    <source>
        <strain evidence="1">E29_bin78</strain>
    </source>
</reference>
<accession>A0A523UW70</accession>
<evidence type="ECO:0008006" key="3">
    <source>
        <dbReference type="Google" id="ProtNLM"/>
    </source>
</evidence>
<sequence length="95" mass="10986">MFFKGSRYKNIPEYSVVDVSGKTSQAKSLRWIPDTSGTFMHIVKESDRLDLLAYKYYGDSKKWWLICDANSEVFLPLGLLREPGKKIIIPPNRMV</sequence>
<proteinExistence type="predicted"/>
<dbReference type="AlphaFoldDB" id="A0A523UW70"/>
<evidence type="ECO:0000313" key="2">
    <source>
        <dbReference type="Proteomes" id="UP000320679"/>
    </source>
</evidence>
<organism evidence="1 2">
    <name type="scientific">Aerophobetes bacterium</name>
    <dbReference type="NCBI Taxonomy" id="2030807"/>
    <lineage>
        <taxon>Bacteria</taxon>
        <taxon>Candidatus Aerophobota</taxon>
    </lineage>
</organism>